<sequence length="302" mass="32598">MDSGQGLTKASNENIIGTKLEAPLVSFRDLIYPPITLAGFQSLRAKDPKRICFGSVHKNALKDNPSGKSAGFFNVPFSETIGTLFPWELFPNKNGKYGGYYRTVINNDEYDKIGKWMSENSDVVFIRSLFNTAVAACEHYVSPQERSKIGELEHSAKYEGSLSARNKIVGILTEIFSRMHGARRLDGIVSVPASKAGGSSLPNALAAALSAAVNVPDLTSELSWNGKKGSIKELGVDEKWAALEEVGMTIGEGISGKNLLLIDDMYQSGATAHFVASQLRAAGANDLHLLAVSKGRRDTDNT</sequence>
<dbReference type="EMBL" id="CP119316">
    <property type="protein sequence ID" value="WEK47969.1"/>
    <property type="molecule type" value="Genomic_DNA"/>
</dbReference>
<dbReference type="SUPFAM" id="SSF53271">
    <property type="entry name" value="PRTase-like"/>
    <property type="match status" value="1"/>
</dbReference>
<keyword evidence="1" id="KW-0328">Glycosyltransferase</keyword>
<dbReference type="KEGG" id="acob:P0Y56_06635"/>
<evidence type="ECO:0000313" key="1">
    <source>
        <dbReference type="EMBL" id="WEK47969.1"/>
    </source>
</evidence>
<accession>A0AAJ5X8G7</accession>
<keyword evidence="1" id="KW-0808">Transferase</keyword>
<dbReference type="InterPro" id="IPR000836">
    <property type="entry name" value="PRTase_dom"/>
</dbReference>
<gene>
    <name evidence="1" type="ORF">P0Y56_06635</name>
</gene>
<reference evidence="1" key="1">
    <citation type="submission" date="2023-03" db="EMBL/GenBank/DDBJ databases">
        <title>Andean soil-derived lignocellulolytic bacterial consortium as a source of novel taxa and putative plastic-active enzymes.</title>
        <authorList>
            <person name="Diaz-Garcia L."/>
            <person name="Chuvochina M."/>
            <person name="Feuerriegel G."/>
            <person name="Bunk B."/>
            <person name="Sproer C."/>
            <person name="Streit W.R."/>
            <person name="Rodriguez L.M."/>
            <person name="Overmann J."/>
            <person name="Jimenez D.J."/>
        </authorList>
    </citation>
    <scope>NUCLEOTIDE SEQUENCE</scope>
    <source>
        <strain evidence="1">MAG 26</strain>
    </source>
</reference>
<dbReference type="CDD" id="cd06223">
    <property type="entry name" value="PRTases_typeI"/>
    <property type="match status" value="1"/>
</dbReference>
<evidence type="ECO:0000313" key="2">
    <source>
        <dbReference type="Proteomes" id="UP001218362"/>
    </source>
</evidence>
<protein>
    <submittedName>
        <fullName evidence="1">Phosphoribosyltransferase</fullName>
    </submittedName>
</protein>
<organism evidence="1 2">
    <name type="scientific">Candidatus Andeanibacterium colombiense</name>
    <dbReference type="NCBI Taxonomy" id="3121345"/>
    <lineage>
        <taxon>Bacteria</taxon>
        <taxon>Pseudomonadati</taxon>
        <taxon>Pseudomonadota</taxon>
        <taxon>Alphaproteobacteria</taxon>
        <taxon>Sphingomonadales</taxon>
        <taxon>Sphingomonadaceae</taxon>
        <taxon>Candidatus Andeanibacterium</taxon>
    </lineage>
</organism>
<name>A0AAJ5X8G7_9SPHN</name>
<dbReference type="AlphaFoldDB" id="A0AAJ5X8G7"/>
<proteinExistence type="predicted"/>
<dbReference type="GO" id="GO:0016757">
    <property type="term" value="F:glycosyltransferase activity"/>
    <property type="evidence" value="ECO:0007669"/>
    <property type="project" value="UniProtKB-KW"/>
</dbReference>
<dbReference type="Gene3D" id="3.40.50.2020">
    <property type="match status" value="1"/>
</dbReference>
<dbReference type="InterPro" id="IPR029057">
    <property type="entry name" value="PRTase-like"/>
</dbReference>
<dbReference type="Proteomes" id="UP001218362">
    <property type="component" value="Chromosome"/>
</dbReference>